<keyword evidence="2" id="KW-1185">Reference proteome</keyword>
<organism evidence="1 2">
    <name type="scientific">Thiolapillus brandeum</name>
    <dbReference type="NCBI Taxonomy" id="1076588"/>
    <lineage>
        <taxon>Bacteria</taxon>
        <taxon>Pseudomonadati</taxon>
        <taxon>Pseudomonadota</taxon>
        <taxon>Gammaproteobacteria</taxon>
        <taxon>Chromatiales</taxon>
        <taxon>Sedimenticolaceae</taxon>
        <taxon>Thiolapillus</taxon>
    </lineage>
</organism>
<reference evidence="1 2" key="1">
    <citation type="journal article" date="2014" name="PLoS ONE">
        <title>Physiological and genomic features of a novel sulfur-oxidizing gammaproteobacterium belonging to a previously uncultivated symbiotic lineage isolated from a hydrothermal vent.</title>
        <authorList>
            <person name="Nunoura T."/>
            <person name="Takaki Y."/>
            <person name="Kazama H."/>
            <person name="Kakuta J."/>
            <person name="Shimamura S."/>
            <person name="Makita H."/>
            <person name="Hirai M."/>
            <person name="Miyazaki M."/>
            <person name="Takai K."/>
        </authorList>
    </citation>
    <scope>NUCLEOTIDE SEQUENCE [LARGE SCALE GENOMIC DNA]</scope>
    <source>
        <strain evidence="1 2">Hiromi1</strain>
    </source>
</reference>
<dbReference type="AlphaFoldDB" id="A0A7U6GGX5"/>
<gene>
    <name evidence="1" type="ORF">TBH_C0491</name>
</gene>
<protein>
    <submittedName>
        <fullName evidence="1">Uncharacterized protein</fullName>
    </submittedName>
</protein>
<evidence type="ECO:0000313" key="1">
    <source>
        <dbReference type="EMBL" id="BAO43436.1"/>
    </source>
</evidence>
<accession>A0A7U6GGX5</accession>
<sequence>MNSHTSYNFSFSYNLNAQPDTKPPTEDLIAFDFCHEYPLTGEQTMLRGNTSGRQTIVTNDVLYSLHQCYQFKTLKEHNLHLQKAIPDLAGQTEDINHVLNSISRTGLMLSAIRKAEELAPEPTEREEESGLCYCILTCDRPEAVSRLLQSMAKNHRFLPGNRYFLIDDSRQTGHQQQNRALCESFSREHTVNLQYFGAREQGHFQERLEQALPEHKDGIAFLLGSHTPDKATYGRSRNWALLLGAGSKLVLIDDDVLFQRVNPREQSSQAVLTSSTRDADFFSSGDTWETLSDENRPDPTTHAFSGAMGKSLPQALALATGEKLPPEAFRQLNPHDFSRFQRHSRVLITSCGSMGDPGTSSNIWLYLLDRNSRRNFYANEEQYRRHLFDRNLWFGRKDYAFLNTFVLISQITGVDARESLPPYFPLQRNEDLLFGEMVRYLHPYALQLDLPWAAPHLPLEKRRWKEGLAKQPPRHGLLSFSAEMLGRQREHNPATTPGRRLQSLADHYYCLAEISDQELLNRLAQTTLQHTTSHIRQMSDILAESPEAPGYWREDLQAIIQSLQQSLTTPSPEGFVDISGDPQTQRDSARSLWRAYATGLQAWEACTAWMQQNR</sequence>
<name>A0A7U6GGX5_9GAMM</name>
<dbReference type="EMBL" id="AP012273">
    <property type="protein sequence ID" value="BAO43436.1"/>
    <property type="molecule type" value="Genomic_DNA"/>
</dbReference>
<dbReference type="Proteomes" id="UP000031631">
    <property type="component" value="Chromosome"/>
</dbReference>
<evidence type="ECO:0000313" key="2">
    <source>
        <dbReference type="Proteomes" id="UP000031631"/>
    </source>
</evidence>
<proteinExistence type="predicted"/>
<dbReference type="OrthoDB" id="5712323at2"/>
<dbReference type="RefSeq" id="WP_041065114.1">
    <property type="nucleotide sequence ID" value="NZ_AP012273.1"/>
</dbReference>
<dbReference type="KEGG" id="tbn:TBH_C0491"/>